<evidence type="ECO:0000256" key="6">
    <source>
        <dbReference type="ARBA" id="ARBA00022842"/>
    </source>
</evidence>
<keyword evidence="3" id="KW-0548">Nucleotidyltransferase</keyword>
<keyword evidence="5" id="KW-0227">DNA damage</keyword>
<keyword evidence="13" id="KW-1185">Reference proteome</keyword>
<proteinExistence type="inferred from homology"/>
<feature type="domain" description="Reverse transcriptase" evidence="11">
    <location>
        <begin position="24"/>
        <end position="234"/>
    </location>
</feature>
<evidence type="ECO:0000256" key="10">
    <source>
        <dbReference type="ARBA" id="ARBA00048173"/>
    </source>
</evidence>
<keyword evidence="7 12" id="KW-0695">RNA-directed DNA polymerase</keyword>
<sequence>MTEEFDIPVFLTLEDLRKSIGINKKFFYSVLFDKKQFYKQARIPKKNGEYRTLNIPTLGLKSVQRWILDNILYKIPVEKEATGFVPQKSIVDNANLHLAKKYILKIDIINFFPSINFAMVRSVFIKYGILPEIATALANICTQNSELPQGSPTSPYLANIVCSTLDKRLSTLCKHNGLIYTRYADDITISGSRSFFWIKPLIEEIIISQGFSLNESKTIMLKPGDRKRVTGIIVNEKLSVPKSVTRNLRKNIYYIKKFGLGNHLEKTGLPLSEKQYKAHLYGIANFIKMVDLNKGLEFISQLDSVFSQVEEYNFLSTSLEKEFIWDENEWRIFKKT</sequence>
<evidence type="ECO:0000313" key="13">
    <source>
        <dbReference type="Proteomes" id="UP001595807"/>
    </source>
</evidence>
<evidence type="ECO:0000259" key="11">
    <source>
        <dbReference type="PROSITE" id="PS50878"/>
    </source>
</evidence>
<organism evidence="12 13">
    <name type="scientific">Streptococcus caprae</name>
    <dbReference type="NCBI Taxonomy" id="1640501"/>
    <lineage>
        <taxon>Bacteria</taxon>
        <taxon>Bacillati</taxon>
        <taxon>Bacillota</taxon>
        <taxon>Bacilli</taxon>
        <taxon>Lactobacillales</taxon>
        <taxon>Streptococcaceae</taxon>
        <taxon>Streptococcus</taxon>
    </lineage>
</organism>
<keyword evidence="6" id="KW-0460">Magnesium</keyword>
<dbReference type="GO" id="GO:0003964">
    <property type="term" value="F:RNA-directed DNA polymerase activity"/>
    <property type="evidence" value="ECO:0007669"/>
    <property type="project" value="UniProtKB-KW"/>
</dbReference>
<dbReference type="PROSITE" id="PS50878">
    <property type="entry name" value="RT_POL"/>
    <property type="match status" value="1"/>
</dbReference>
<gene>
    <name evidence="12" type="ORF">ACFORF_10775</name>
</gene>
<dbReference type="RefSeq" id="WP_380428092.1">
    <property type="nucleotide sequence ID" value="NZ_JBHRZV010000053.1"/>
</dbReference>
<evidence type="ECO:0000313" key="12">
    <source>
        <dbReference type="EMBL" id="MFC3929032.1"/>
    </source>
</evidence>
<comment type="caution">
    <text evidence="12">The sequence shown here is derived from an EMBL/GenBank/DDBJ whole genome shotgun (WGS) entry which is preliminary data.</text>
</comment>
<dbReference type="NCBIfam" id="NF038233">
    <property type="entry name" value="retron_St85_RT"/>
    <property type="match status" value="1"/>
</dbReference>
<evidence type="ECO:0000256" key="8">
    <source>
        <dbReference type="ARBA" id="ARBA00023118"/>
    </source>
</evidence>
<dbReference type="CDD" id="cd03487">
    <property type="entry name" value="RT_Bac_retron_II"/>
    <property type="match status" value="1"/>
</dbReference>
<keyword evidence="4" id="KW-0479">Metal-binding</keyword>
<evidence type="ECO:0000256" key="5">
    <source>
        <dbReference type="ARBA" id="ARBA00022763"/>
    </source>
</evidence>
<comment type="similarity">
    <text evidence="9">Belongs to the bacterial reverse transcriptase family.</text>
</comment>
<evidence type="ECO:0000256" key="1">
    <source>
        <dbReference type="ARBA" id="ARBA00012493"/>
    </source>
</evidence>
<evidence type="ECO:0000256" key="3">
    <source>
        <dbReference type="ARBA" id="ARBA00022695"/>
    </source>
</evidence>
<dbReference type="InterPro" id="IPR000123">
    <property type="entry name" value="Reverse_transcriptase_msDNA"/>
</dbReference>
<evidence type="ECO:0000256" key="7">
    <source>
        <dbReference type="ARBA" id="ARBA00022918"/>
    </source>
</evidence>
<keyword evidence="8" id="KW-0051">Antiviral defense</keyword>
<dbReference type="PANTHER" id="PTHR34047">
    <property type="entry name" value="NUCLEAR INTRON MATURASE 1, MITOCHONDRIAL-RELATED"/>
    <property type="match status" value="1"/>
</dbReference>
<evidence type="ECO:0000256" key="4">
    <source>
        <dbReference type="ARBA" id="ARBA00022723"/>
    </source>
</evidence>
<reference evidence="13" key="1">
    <citation type="journal article" date="2019" name="Int. J. Syst. Evol. Microbiol.">
        <title>The Global Catalogue of Microorganisms (GCM) 10K type strain sequencing project: providing services to taxonomists for standard genome sequencing and annotation.</title>
        <authorList>
            <consortium name="The Broad Institute Genomics Platform"/>
            <consortium name="The Broad Institute Genome Sequencing Center for Infectious Disease"/>
            <person name="Wu L."/>
            <person name="Ma J."/>
        </authorList>
    </citation>
    <scope>NUCLEOTIDE SEQUENCE [LARGE SCALE GENOMIC DNA]</scope>
    <source>
        <strain evidence="13">CCUG 67170</strain>
    </source>
</reference>
<dbReference type="SUPFAM" id="SSF56672">
    <property type="entry name" value="DNA/RNA polymerases"/>
    <property type="match status" value="1"/>
</dbReference>
<evidence type="ECO:0000256" key="9">
    <source>
        <dbReference type="ARBA" id="ARBA00034120"/>
    </source>
</evidence>
<protein>
    <recommendedName>
        <fullName evidence="1">RNA-directed DNA polymerase</fullName>
        <ecNumber evidence="1">2.7.7.49</ecNumber>
    </recommendedName>
</protein>
<accession>A0ABV8CYF9</accession>
<dbReference type="InterPro" id="IPR043502">
    <property type="entry name" value="DNA/RNA_pol_sf"/>
</dbReference>
<evidence type="ECO:0000256" key="2">
    <source>
        <dbReference type="ARBA" id="ARBA00022679"/>
    </source>
</evidence>
<dbReference type="PANTHER" id="PTHR34047:SF7">
    <property type="entry name" value="RNA-DIRECTED DNA POLYMERASE"/>
    <property type="match status" value="1"/>
</dbReference>
<dbReference type="EMBL" id="JBHRZV010000053">
    <property type="protein sequence ID" value="MFC3929032.1"/>
    <property type="molecule type" value="Genomic_DNA"/>
</dbReference>
<name>A0ABV8CYF9_9STRE</name>
<dbReference type="InterPro" id="IPR051083">
    <property type="entry name" value="GrpII_Intron_Splice-Mob/Def"/>
</dbReference>
<dbReference type="PRINTS" id="PR00866">
    <property type="entry name" value="RNADNAPOLMS"/>
</dbReference>
<comment type="catalytic activity">
    <reaction evidence="10">
        <text>DNA(n) + a 2'-deoxyribonucleoside 5'-triphosphate = DNA(n+1) + diphosphate</text>
        <dbReference type="Rhea" id="RHEA:22508"/>
        <dbReference type="Rhea" id="RHEA-COMP:17339"/>
        <dbReference type="Rhea" id="RHEA-COMP:17340"/>
        <dbReference type="ChEBI" id="CHEBI:33019"/>
        <dbReference type="ChEBI" id="CHEBI:61560"/>
        <dbReference type="ChEBI" id="CHEBI:173112"/>
        <dbReference type="EC" id="2.7.7.49"/>
    </reaction>
</comment>
<dbReference type="Pfam" id="PF00078">
    <property type="entry name" value="RVT_1"/>
    <property type="match status" value="1"/>
</dbReference>
<dbReference type="Proteomes" id="UP001595807">
    <property type="component" value="Unassembled WGS sequence"/>
</dbReference>
<keyword evidence="2" id="KW-0808">Transferase</keyword>
<dbReference type="EC" id="2.7.7.49" evidence="1"/>
<dbReference type="InterPro" id="IPR000477">
    <property type="entry name" value="RT_dom"/>
</dbReference>